<evidence type="ECO:0000313" key="2">
    <source>
        <dbReference type="Proteomes" id="UP000036367"/>
    </source>
</evidence>
<dbReference type="AlphaFoldDB" id="A0A0J1BKU4"/>
<dbReference type="PATRIC" id="fig|595434.4.peg.825"/>
<sequence>MRVTPDNVAAESPAIVSAVGIDHEVSCQAAAQPLKQVGRNDQAQPCEPFGR</sequence>
<evidence type="ECO:0000313" key="1">
    <source>
        <dbReference type="EMBL" id="KLU07053.1"/>
    </source>
</evidence>
<name>A0A0J1BKU4_RHOIS</name>
<accession>A0A0J1BKU4</accession>
<proteinExistence type="predicted"/>
<gene>
    <name evidence="1" type="ORF">RISK_000854</name>
</gene>
<protein>
    <submittedName>
        <fullName evidence="1">Uncharacterized protein</fullName>
    </submittedName>
</protein>
<reference evidence="1" key="1">
    <citation type="submission" date="2015-05" db="EMBL/GenBank/DDBJ databases">
        <title>Permanent draft genome of Rhodopirellula islandicus K833.</title>
        <authorList>
            <person name="Kizina J."/>
            <person name="Richter M."/>
            <person name="Glockner F.O."/>
            <person name="Harder J."/>
        </authorList>
    </citation>
    <scope>NUCLEOTIDE SEQUENCE [LARGE SCALE GENOMIC DNA]</scope>
    <source>
        <strain evidence="1">K833</strain>
    </source>
</reference>
<comment type="caution">
    <text evidence="1">The sequence shown here is derived from an EMBL/GenBank/DDBJ whole genome shotgun (WGS) entry which is preliminary data.</text>
</comment>
<dbReference type="Proteomes" id="UP000036367">
    <property type="component" value="Unassembled WGS sequence"/>
</dbReference>
<dbReference type="EMBL" id="LECT01000007">
    <property type="protein sequence ID" value="KLU07053.1"/>
    <property type="molecule type" value="Genomic_DNA"/>
</dbReference>
<keyword evidence="2" id="KW-1185">Reference proteome</keyword>
<organism evidence="1 2">
    <name type="scientific">Rhodopirellula islandica</name>
    <dbReference type="NCBI Taxonomy" id="595434"/>
    <lineage>
        <taxon>Bacteria</taxon>
        <taxon>Pseudomonadati</taxon>
        <taxon>Planctomycetota</taxon>
        <taxon>Planctomycetia</taxon>
        <taxon>Pirellulales</taxon>
        <taxon>Pirellulaceae</taxon>
        <taxon>Rhodopirellula</taxon>
    </lineage>
</organism>